<sequence>MGDLASYDAFTLGGPYSVHGYNMGELGAAHNFLELAAEIQVPIRKTQAYGFGEYGTDLGSSKDVRGNPTEFFQRAGHGPSYGIGVKLRTVRAEYARD</sequence>
<evidence type="ECO:0000256" key="3">
    <source>
        <dbReference type="ARBA" id="ARBA00024013"/>
    </source>
</evidence>
<feature type="domain" description="Bacterial surface antigen (D15)" evidence="4">
    <location>
        <begin position="3"/>
        <end position="89"/>
    </location>
</feature>
<evidence type="ECO:0000259" key="4">
    <source>
        <dbReference type="Pfam" id="PF01103"/>
    </source>
</evidence>
<dbReference type="Gene3D" id="2.40.160.50">
    <property type="entry name" value="membrane protein fhac: a member of the omp85/tpsb transporter family"/>
    <property type="match status" value="1"/>
</dbReference>
<comment type="subcellular location">
    <subcellularLocation>
        <location evidence="3">Plastid</location>
        <location evidence="3">Chloroplast outer membrane</location>
    </subcellularLocation>
</comment>
<evidence type="ECO:0000256" key="2">
    <source>
        <dbReference type="ARBA" id="ARBA00023136"/>
    </source>
</evidence>
<evidence type="ECO:0000313" key="6">
    <source>
        <dbReference type="Proteomes" id="UP001497444"/>
    </source>
</evidence>
<gene>
    <name evidence="5" type="ORF">CSSPJE1EN1_LOCUS14334</name>
</gene>
<organism evidence="5 6">
    <name type="scientific">Sphagnum jensenii</name>
    <dbReference type="NCBI Taxonomy" id="128206"/>
    <lineage>
        <taxon>Eukaryota</taxon>
        <taxon>Viridiplantae</taxon>
        <taxon>Streptophyta</taxon>
        <taxon>Embryophyta</taxon>
        <taxon>Bryophyta</taxon>
        <taxon>Sphagnophytina</taxon>
        <taxon>Sphagnopsida</taxon>
        <taxon>Sphagnales</taxon>
        <taxon>Sphagnaceae</taxon>
        <taxon>Sphagnum</taxon>
    </lineage>
</organism>
<keyword evidence="1" id="KW-1002">Plastid outer membrane</keyword>
<name>A0ABP0WSS7_9BRYO</name>
<protein>
    <recommendedName>
        <fullName evidence="4">Bacterial surface antigen (D15) domain-containing protein</fullName>
    </recommendedName>
</protein>
<evidence type="ECO:0000313" key="5">
    <source>
        <dbReference type="EMBL" id="CAK9268856.1"/>
    </source>
</evidence>
<keyword evidence="2" id="KW-0472">Membrane</keyword>
<dbReference type="PANTHER" id="PTHR12815">
    <property type="entry name" value="SORTING AND ASSEMBLY MACHINERY SAMM50 PROTEIN FAMILY MEMBER"/>
    <property type="match status" value="1"/>
</dbReference>
<dbReference type="Pfam" id="PF01103">
    <property type="entry name" value="Omp85"/>
    <property type="match status" value="1"/>
</dbReference>
<dbReference type="Proteomes" id="UP001497444">
    <property type="component" value="Chromosome 2"/>
</dbReference>
<dbReference type="InterPro" id="IPR000184">
    <property type="entry name" value="Bac_surfAg_D15"/>
</dbReference>
<dbReference type="PANTHER" id="PTHR12815:SF42">
    <property type="entry name" value="BACTERIAL SURFACE ANTIGEN (D15) DOMAIN-CONTAINING PROTEIN"/>
    <property type="match status" value="1"/>
</dbReference>
<keyword evidence="6" id="KW-1185">Reference proteome</keyword>
<proteinExistence type="predicted"/>
<evidence type="ECO:0000256" key="1">
    <source>
        <dbReference type="ARBA" id="ARBA00022805"/>
    </source>
</evidence>
<accession>A0ABP0WSS7</accession>
<reference evidence="5 6" key="1">
    <citation type="submission" date="2024-02" db="EMBL/GenBank/DDBJ databases">
        <authorList>
            <consortium name="ELIXIR-Norway"/>
            <consortium name="Elixir Norway"/>
        </authorList>
    </citation>
    <scope>NUCLEOTIDE SEQUENCE [LARGE SCALE GENOMIC DNA]</scope>
</reference>
<dbReference type="EMBL" id="OZ020097">
    <property type="protein sequence ID" value="CAK9268856.1"/>
    <property type="molecule type" value="Genomic_DNA"/>
</dbReference>
<dbReference type="InterPro" id="IPR039910">
    <property type="entry name" value="D15-like"/>
</dbReference>
<keyword evidence="1" id="KW-0934">Plastid</keyword>